<dbReference type="Proteomes" id="UP001498476">
    <property type="component" value="Unassembled WGS sequence"/>
</dbReference>
<comment type="caution">
    <text evidence="1">The sequence shown here is derived from an EMBL/GenBank/DDBJ whole genome shotgun (WGS) entry which is preliminary data.</text>
</comment>
<organism evidence="1 2">
    <name type="scientific">Neonectria punicea</name>
    <dbReference type="NCBI Taxonomy" id="979145"/>
    <lineage>
        <taxon>Eukaryota</taxon>
        <taxon>Fungi</taxon>
        <taxon>Dikarya</taxon>
        <taxon>Ascomycota</taxon>
        <taxon>Pezizomycotina</taxon>
        <taxon>Sordariomycetes</taxon>
        <taxon>Hypocreomycetidae</taxon>
        <taxon>Hypocreales</taxon>
        <taxon>Nectriaceae</taxon>
        <taxon>Neonectria</taxon>
    </lineage>
</organism>
<dbReference type="PANTHER" id="PTHR40619">
    <property type="entry name" value="FUNGAL STAND N-TERMINAL GOODBYE DOMAIN-CONTAINING PROTEIN"/>
    <property type="match status" value="1"/>
</dbReference>
<protein>
    <submittedName>
        <fullName evidence="1">Uncharacterized protein</fullName>
    </submittedName>
</protein>
<gene>
    <name evidence="1" type="ORF">QQX98_001032</name>
</gene>
<sequence length="324" mass="36723">MAAPRPTPGSIKDMGFWNEVFPKAMKRLNEEPEPQAGYQPEWGIRHLSVWHDVQAKLDMAQREYDFHRGSQNVGRFRRKLRDVLDRVTLPLQQGVALIPNLDMTSPVIGVVNVLSDAYRQTAEVRETVNSEFDDLPDSFATMSFYFEAYPDDESIVVASVDLVFAIFKAIEEAVKFYTSIQAKRAGLAVLTGVQYQRILLQSLTEIKACSDALESQASMSFTHRMISDSNEARKSHLVIMEDNRTTHQALGAILQGEQLRRDQMASIEDLLNKVFDLLRDMEKNWPPMSVPPRLTAPGLGGPMYWAIPDVRSRLLIPNIDEQDL</sequence>
<proteinExistence type="predicted"/>
<evidence type="ECO:0000313" key="1">
    <source>
        <dbReference type="EMBL" id="KAK7423574.1"/>
    </source>
</evidence>
<dbReference type="PANTHER" id="PTHR40619:SF3">
    <property type="entry name" value="FUNGAL STAND N-TERMINAL GOODBYE DOMAIN-CONTAINING PROTEIN"/>
    <property type="match status" value="1"/>
</dbReference>
<name>A0ABR1HRW8_9HYPO</name>
<dbReference type="EMBL" id="JAZAVJ010000009">
    <property type="protein sequence ID" value="KAK7423574.1"/>
    <property type="molecule type" value="Genomic_DNA"/>
</dbReference>
<accession>A0ABR1HRW8</accession>
<keyword evidence="2" id="KW-1185">Reference proteome</keyword>
<reference evidence="1 2" key="1">
    <citation type="journal article" date="2025" name="Microbiol. Resour. Announc.">
        <title>Draft genome sequences for Neonectria magnoliae and Neonectria punicea, canker pathogens of Liriodendron tulipifera and Acer saccharum in West Virginia.</title>
        <authorList>
            <person name="Petronek H.M."/>
            <person name="Kasson M.T."/>
            <person name="Metheny A.M."/>
            <person name="Stauder C.M."/>
            <person name="Lovett B."/>
            <person name="Lynch S.C."/>
            <person name="Garnas J.R."/>
            <person name="Kasson L.R."/>
            <person name="Stajich J.E."/>
        </authorList>
    </citation>
    <scope>NUCLEOTIDE SEQUENCE [LARGE SCALE GENOMIC DNA]</scope>
    <source>
        <strain evidence="1 2">NRRL 64653</strain>
    </source>
</reference>
<evidence type="ECO:0000313" key="2">
    <source>
        <dbReference type="Proteomes" id="UP001498476"/>
    </source>
</evidence>